<dbReference type="PANTHER" id="PTHR43798:SF31">
    <property type="entry name" value="AB HYDROLASE SUPERFAMILY PROTEIN YCLE"/>
    <property type="match status" value="1"/>
</dbReference>
<dbReference type="HOGENOM" id="CLU_020336_50_2_11"/>
<dbReference type="RefSeq" id="WP_013772105.1">
    <property type="nucleotide sequence ID" value="NC_015514.1"/>
</dbReference>
<dbReference type="eggNOG" id="COG2267">
    <property type="taxonomic scope" value="Bacteria"/>
</dbReference>
<evidence type="ECO:0000313" key="4">
    <source>
        <dbReference type="Proteomes" id="UP000008460"/>
    </source>
</evidence>
<dbReference type="Gene3D" id="3.40.50.1820">
    <property type="entry name" value="alpha/beta hydrolase"/>
    <property type="match status" value="1"/>
</dbReference>
<evidence type="ECO:0000313" key="3">
    <source>
        <dbReference type="EMBL" id="AEE47079.1"/>
    </source>
</evidence>
<dbReference type="GO" id="GO:0016787">
    <property type="term" value="F:hydrolase activity"/>
    <property type="evidence" value="ECO:0007669"/>
    <property type="project" value="UniProtKB-KW"/>
</dbReference>
<gene>
    <name evidence="3" type="ordered locus">Celf_2958</name>
</gene>
<protein>
    <submittedName>
        <fullName evidence="3">Alpha/beta hydrolase fold protein</fullName>
    </submittedName>
</protein>
<dbReference type="InterPro" id="IPR000073">
    <property type="entry name" value="AB_hydrolase_1"/>
</dbReference>
<dbReference type="SUPFAM" id="SSF53474">
    <property type="entry name" value="alpha/beta-Hydrolases"/>
    <property type="match status" value="1"/>
</dbReference>
<dbReference type="InterPro" id="IPR029058">
    <property type="entry name" value="AB_hydrolase_fold"/>
</dbReference>
<organism evidence="3 4">
    <name type="scientific">Cellulomonas fimi (strain ATCC 484 / DSM 20113 / JCM 1341 / CCUG 24087 / LMG 16345 / NBRC 15513 / NCIMB 8980 / NCTC 7547 / NRS-133)</name>
    <dbReference type="NCBI Taxonomy" id="590998"/>
    <lineage>
        <taxon>Bacteria</taxon>
        <taxon>Bacillati</taxon>
        <taxon>Actinomycetota</taxon>
        <taxon>Actinomycetes</taxon>
        <taxon>Micrococcales</taxon>
        <taxon>Cellulomonadaceae</taxon>
        <taxon>Cellulomonas</taxon>
    </lineage>
</organism>
<dbReference type="EMBL" id="CP002666">
    <property type="protein sequence ID" value="AEE47079.1"/>
    <property type="molecule type" value="Genomic_DNA"/>
</dbReference>
<dbReference type="Pfam" id="PF12697">
    <property type="entry name" value="Abhydrolase_6"/>
    <property type="match status" value="1"/>
</dbReference>
<keyword evidence="4" id="KW-1185">Reference proteome</keyword>
<dbReference type="STRING" id="590998.Celf_2958"/>
<dbReference type="InterPro" id="IPR050266">
    <property type="entry name" value="AB_hydrolase_sf"/>
</dbReference>
<dbReference type="PANTHER" id="PTHR43798">
    <property type="entry name" value="MONOACYLGLYCEROL LIPASE"/>
    <property type="match status" value="1"/>
</dbReference>
<sequence length="286" mass="29840">MTTTQHLQRPFGRLGYAVDGPADGPLVLLVPGMGDLRRTWDAVARDLVAHGCRVAALDLRGHGESDPDRDPAGHGVAPVAEDVLALARHLGATPDHPVVLVGSSVGAGGVVRAAADAPDLVAGVVALAYAANDGAPTRTVRLQVRTLLSRPWGPRAWAWFYRSLVKAPVDVAAHTAALRADLARPGHLAQLRTLALRLVEGREDTRLAAVRAPVVAILGDADPESKHPAAELDRMVATAPDVTPVLLPGVGHYPQHEATAVVVERIAALVDRVLPAASARPAGPRA</sequence>
<name>F4H8S1_CELFA</name>
<dbReference type="AlphaFoldDB" id="F4H8S1"/>
<evidence type="ECO:0000256" key="1">
    <source>
        <dbReference type="ARBA" id="ARBA00022801"/>
    </source>
</evidence>
<dbReference type="Proteomes" id="UP000008460">
    <property type="component" value="Chromosome"/>
</dbReference>
<keyword evidence="1 3" id="KW-0378">Hydrolase</keyword>
<evidence type="ECO:0000259" key="2">
    <source>
        <dbReference type="Pfam" id="PF12697"/>
    </source>
</evidence>
<feature type="domain" description="AB hydrolase-1" evidence="2">
    <location>
        <begin position="27"/>
        <end position="264"/>
    </location>
</feature>
<reference evidence="3 4" key="1">
    <citation type="submission" date="2011-04" db="EMBL/GenBank/DDBJ databases">
        <title>Complete sequence of Cellulomonas fimi ATCC 484.</title>
        <authorList>
            <consortium name="US DOE Joint Genome Institute"/>
            <person name="Lucas S."/>
            <person name="Han J."/>
            <person name="Lapidus A."/>
            <person name="Cheng J.-F."/>
            <person name="Goodwin L."/>
            <person name="Pitluck S."/>
            <person name="Peters L."/>
            <person name="Chertkov O."/>
            <person name="Detter J.C."/>
            <person name="Han C."/>
            <person name="Tapia R."/>
            <person name="Land M."/>
            <person name="Hauser L."/>
            <person name="Kyrpides N."/>
            <person name="Ivanova N."/>
            <person name="Ovchinnikova G."/>
            <person name="Pagani I."/>
            <person name="Mead D."/>
            <person name="Brumm P."/>
            <person name="Woyke T."/>
        </authorList>
    </citation>
    <scope>NUCLEOTIDE SEQUENCE [LARGE SCALE GENOMIC DNA]</scope>
    <source>
        <strain evidence="4">ATCC 484 / DSM 20113 / JCM 1341 / NBRC 15513 / NCIMB 8980 / NCTC 7547</strain>
    </source>
</reference>
<proteinExistence type="predicted"/>
<dbReference type="KEGG" id="cfi:Celf_2958"/>
<accession>F4H8S1</accession>
<dbReference type="GO" id="GO:0016020">
    <property type="term" value="C:membrane"/>
    <property type="evidence" value="ECO:0007669"/>
    <property type="project" value="TreeGrafter"/>
</dbReference>